<proteinExistence type="inferred from homology"/>
<feature type="non-terminal residue" evidence="7">
    <location>
        <position position="714"/>
    </location>
</feature>
<feature type="compositionally biased region" description="Basic and acidic residues" evidence="5">
    <location>
        <begin position="595"/>
        <end position="623"/>
    </location>
</feature>
<gene>
    <name evidence="7" type="ORF">CSUI_000835</name>
</gene>
<dbReference type="OrthoDB" id="5857104at2759"/>
<dbReference type="GeneID" id="94424253"/>
<evidence type="ECO:0000256" key="4">
    <source>
        <dbReference type="ARBA" id="ARBA00023242"/>
    </source>
</evidence>
<comment type="caution">
    <text evidence="7">The sequence shown here is derived from an EMBL/GenBank/DDBJ whole genome shotgun (WGS) entry which is preliminary data.</text>
</comment>
<keyword evidence="8" id="KW-1185">Reference proteome</keyword>
<dbReference type="GO" id="GO:0005634">
    <property type="term" value="C:nucleus"/>
    <property type="evidence" value="ECO:0007669"/>
    <property type="project" value="UniProtKB-SubCell"/>
</dbReference>
<reference evidence="7 8" key="1">
    <citation type="journal article" date="2017" name="Int. J. Parasitol.">
        <title>The genome of the protozoan parasite Cystoisospora suis and a reverse vaccinology approach to identify vaccine candidates.</title>
        <authorList>
            <person name="Palmieri N."/>
            <person name="Shrestha A."/>
            <person name="Ruttkowski B."/>
            <person name="Beck T."/>
            <person name="Vogl C."/>
            <person name="Tomley F."/>
            <person name="Blake D.P."/>
            <person name="Joachim A."/>
        </authorList>
    </citation>
    <scope>NUCLEOTIDE SEQUENCE [LARGE SCALE GENOMIC DNA]</scope>
    <source>
        <strain evidence="7 8">Wien I</strain>
    </source>
</reference>
<dbReference type="VEuPathDB" id="ToxoDB:CSUI_000835"/>
<dbReference type="SMART" id="SM00490">
    <property type="entry name" value="HELICc"/>
    <property type="match status" value="1"/>
</dbReference>
<dbReference type="PANTHER" id="PTHR45623">
    <property type="entry name" value="CHROMODOMAIN-HELICASE-DNA-BINDING PROTEIN 3-RELATED-RELATED"/>
    <property type="match status" value="1"/>
</dbReference>
<dbReference type="InterPro" id="IPR027417">
    <property type="entry name" value="P-loop_NTPase"/>
</dbReference>
<evidence type="ECO:0000313" key="7">
    <source>
        <dbReference type="EMBL" id="PHJ25320.1"/>
    </source>
</evidence>
<keyword evidence="3" id="KW-0378">Hydrolase</keyword>
<dbReference type="InterPro" id="IPR049730">
    <property type="entry name" value="SNF2/RAD54-like_C"/>
</dbReference>
<evidence type="ECO:0000256" key="1">
    <source>
        <dbReference type="ARBA" id="ARBA00004123"/>
    </source>
</evidence>
<feature type="region of interest" description="Disordered" evidence="5">
    <location>
        <begin position="648"/>
        <end position="686"/>
    </location>
</feature>
<evidence type="ECO:0000313" key="8">
    <source>
        <dbReference type="Proteomes" id="UP000221165"/>
    </source>
</evidence>
<feature type="compositionally biased region" description="Basic and acidic residues" evidence="5">
    <location>
        <begin position="668"/>
        <end position="680"/>
    </location>
</feature>
<dbReference type="PANTHER" id="PTHR45623:SF49">
    <property type="entry name" value="SWI_SNF-RELATED MATRIX-ASSOCIATED ACTIN-DEPENDENT REGULATOR OF CHROMATIN SUBFAMILY A MEMBER 5"/>
    <property type="match status" value="1"/>
</dbReference>
<accession>A0A2C6KZJ3</accession>
<feature type="compositionally biased region" description="Acidic residues" evidence="5">
    <location>
        <begin position="495"/>
        <end position="505"/>
    </location>
</feature>
<dbReference type="GO" id="GO:0140658">
    <property type="term" value="F:ATP-dependent chromatin remodeler activity"/>
    <property type="evidence" value="ECO:0007669"/>
    <property type="project" value="TreeGrafter"/>
</dbReference>
<dbReference type="Gene3D" id="3.40.50.300">
    <property type="entry name" value="P-loop containing nucleotide triphosphate hydrolases"/>
    <property type="match status" value="1"/>
</dbReference>
<organism evidence="7 8">
    <name type="scientific">Cystoisospora suis</name>
    <dbReference type="NCBI Taxonomy" id="483139"/>
    <lineage>
        <taxon>Eukaryota</taxon>
        <taxon>Sar</taxon>
        <taxon>Alveolata</taxon>
        <taxon>Apicomplexa</taxon>
        <taxon>Conoidasida</taxon>
        <taxon>Coccidia</taxon>
        <taxon>Eucoccidiorida</taxon>
        <taxon>Eimeriorina</taxon>
        <taxon>Sarcocystidae</taxon>
        <taxon>Cystoisospora</taxon>
    </lineage>
</organism>
<dbReference type="GO" id="GO:0000785">
    <property type="term" value="C:chromatin"/>
    <property type="evidence" value="ECO:0007669"/>
    <property type="project" value="TreeGrafter"/>
</dbReference>
<dbReference type="GO" id="GO:0003677">
    <property type="term" value="F:DNA binding"/>
    <property type="evidence" value="ECO:0007669"/>
    <property type="project" value="TreeGrafter"/>
</dbReference>
<dbReference type="AlphaFoldDB" id="A0A2C6KZJ3"/>
<keyword evidence="4" id="KW-0539">Nucleus</keyword>
<dbReference type="InterPro" id="IPR001650">
    <property type="entry name" value="Helicase_C-like"/>
</dbReference>
<dbReference type="GO" id="GO:0034728">
    <property type="term" value="P:nucleosome organization"/>
    <property type="evidence" value="ECO:0007669"/>
    <property type="project" value="TreeGrafter"/>
</dbReference>
<dbReference type="EMBL" id="MIGC01000312">
    <property type="protein sequence ID" value="PHJ25320.1"/>
    <property type="molecule type" value="Genomic_DNA"/>
</dbReference>
<evidence type="ECO:0000256" key="2">
    <source>
        <dbReference type="ARBA" id="ARBA00009687"/>
    </source>
</evidence>
<feature type="region of interest" description="Disordered" evidence="5">
    <location>
        <begin position="589"/>
        <end position="633"/>
    </location>
</feature>
<dbReference type="PROSITE" id="PS51194">
    <property type="entry name" value="HELICASE_CTER"/>
    <property type="match status" value="1"/>
</dbReference>
<comment type="subcellular location">
    <subcellularLocation>
        <location evidence="1">Nucleus</location>
    </subcellularLocation>
</comment>
<dbReference type="Pfam" id="PF00271">
    <property type="entry name" value="Helicase_C"/>
    <property type="match status" value="1"/>
</dbReference>
<comment type="similarity">
    <text evidence="2">Belongs to the SNF2/RAD54 helicase family. ISWI subfamily.</text>
</comment>
<feature type="region of interest" description="Disordered" evidence="5">
    <location>
        <begin position="419"/>
        <end position="513"/>
    </location>
</feature>
<protein>
    <submittedName>
        <fullName evidence="7">Swi2 snf2 iswi-like (At hook)</fullName>
    </submittedName>
</protein>
<feature type="compositionally biased region" description="Basic and acidic residues" evidence="5">
    <location>
        <begin position="444"/>
        <end position="456"/>
    </location>
</feature>
<evidence type="ECO:0000256" key="3">
    <source>
        <dbReference type="ARBA" id="ARBA00022801"/>
    </source>
</evidence>
<dbReference type="GO" id="GO:0003682">
    <property type="term" value="F:chromatin binding"/>
    <property type="evidence" value="ECO:0007669"/>
    <property type="project" value="TreeGrafter"/>
</dbReference>
<dbReference type="FunFam" id="3.40.50.300:FF:000082">
    <property type="entry name" value="ISWI chromatin remodeling complex ATPase ISW1"/>
    <property type="match status" value="1"/>
</dbReference>
<name>A0A2C6KZJ3_9APIC</name>
<evidence type="ECO:0000256" key="5">
    <source>
        <dbReference type="SAM" id="MobiDB-lite"/>
    </source>
</evidence>
<dbReference type="GO" id="GO:0016887">
    <property type="term" value="F:ATP hydrolysis activity"/>
    <property type="evidence" value="ECO:0007669"/>
    <property type="project" value="TreeGrafter"/>
</dbReference>
<dbReference type="CDD" id="cd18793">
    <property type="entry name" value="SF2_C_SNF"/>
    <property type="match status" value="1"/>
</dbReference>
<dbReference type="Proteomes" id="UP000221165">
    <property type="component" value="Unassembled WGS sequence"/>
</dbReference>
<dbReference type="SUPFAM" id="SSF52540">
    <property type="entry name" value="P-loop containing nucleoside triphosphate hydrolases"/>
    <property type="match status" value="1"/>
</dbReference>
<dbReference type="GO" id="GO:0042393">
    <property type="term" value="F:histone binding"/>
    <property type="evidence" value="ECO:0007669"/>
    <property type="project" value="TreeGrafter"/>
</dbReference>
<feature type="compositionally biased region" description="Low complexity" evidence="5">
    <location>
        <begin position="430"/>
        <end position="443"/>
    </location>
</feature>
<evidence type="ECO:0000259" key="6">
    <source>
        <dbReference type="PROSITE" id="PS51194"/>
    </source>
</evidence>
<feature type="domain" description="Helicase C-terminal" evidence="6">
    <location>
        <begin position="71"/>
        <end position="222"/>
    </location>
</feature>
<dbReference type="RefSeq" id="XP_067926992.1">
    <property type="nucleotide sequence ID" value="XM_068061042.1"/>
</dbReference>
<sequence length="714" mass="80789">MSKLQKKLYADILSKNVEVLNAMSGNKTQMLNILMQLRKCCNHPYLFDGIEPGPPYIEGEHMIEAAGKMSLLDKLLPRLQAEGSRVLLFSQMTRLLDIVDDYCRWRGFEYCRIDGGTPGIERQERIDEFNVEGSNKFLFLLSTRAGGLGINLATADVVILFDSDFNPQMDLQAMDRAHRIGQKKKVVVYRFVTESTVEERIVERAAKKLKLDSLVIQKGRLGQSSSSSHKGPSTNELHQMLQFGAQEVYRTQGESSITEADIDVILADAEQRTAEIQSKLTSLETKFDLSNISLDGGLHMYGEDDVEKANAQPKRPGRKKTVKLNRPATFFELGDRKTKWRDGGSTMAAAMSLIKRERKLSRKSLTGWRAESNGGYDFQFFHADQLDILEGIQRNWEAYLERKRNKRLEELKRERRAAAAAAGAEEEAKSASSEQPRPSTASESTKKSTEKERPKSEGTGGEEEEEKKKQTEEEEEEERPPAKRQKKIEVKMEKSEEDVTMTETEETPHTSMLLPDVSMLLEGLVANDHADDDMKKSQVSVDRACKAESQVTKTERSEEKFSAETPLTVEEKQKVYECLTRFASAVGLSIEEEEKELKKEEEEAEKDVSIGEGDREEMKKEKEEKEEEDNLENSLDRKLRILLSIHSAPEAGDAVTKKEREEEEGEKEEQRRTRRGDRCLFPHPASQSFSDALTKLAEDFTSGRAASLGVHLAV</sequence>